<dbReference type="EMBL" id="DXFD01000048">
    <property type="protein sequence ID" value="HIX46603.1"/>
    <property type="molecule type" value="Genomic_DNA"/>
</dbReference>
<protein>
    <submittedName>
        <fullName evidence="1">Uncharacterized protein</fullName>
    </submittedName>
</protein>
<evidence type="ECO:0000313" key="2">
    <source>
        <dbReference type="Proteomes" id="UP000824249"/>
    </source>
</evidence>
<reference evidence="1" key="1">
    <citation type="journal article" date="2021" name="PeerJ">
        <title>Extensive microbial diversity within the chicken gut microbiome revealed by metagenomics and culture.</title>
        <authorList>
            <person name="Gilroy R."/>
            <person name="Ravi A."/>
            <person name="Getino M."/>
            <person name="Pursley I."/>
            <person name="Horton D.L."/>
            <person name="Alikhan N.F."/>
            <person name="Baker D."/>
            <person name="Gharbi K."/>
            <person name="Hall N."/>
            <person name="Watson M."/>
            <person name="Adriaenssens E.M."/>
            <person name="Foster-Nyarko E."/>
            <person name="Jarju S."/>
            <person name="Secka A."/>
            <person name="Antonio M."/>
            <person name="Oren A."/>
            <person name="Chaudhuri R.R."/>
            <person name="La Ragione R."/>
            <person name="Hildebrand F."/>
            <person name="Pallen M.J."/>
        </authorList>
    </citation>
    <scope>NUCLEOTIDE SEQUENCE</scope>
    <source>
        <strain evidence="1">26628</strain>
    </source>
</reference>
<gene>
    <name evidence="1" type="ORF">H9737_02820</name>
</gene>
<dbReference type="Proteomes" id="UP000824249">
    <property type="component" value="Unassembled WGS sequence"/>
</dbReference>
<dbReference type="GO" id="GO:0003677">
    <property type="term" value="F:DNA binding"/>
    <property type="evidence" value="ECO:0007669"/>
    <property type="project" value="InterPro"/>
</dbReference>
<accession>A0A9D1VU23</accession>
<evidence type="ECO:0000313" key="1">
    <source>
        <dbReference type="EMBL" id="HIX46603.1"/>
    </source>
</evidence>
<dbReference type="InterPro" id="IPR010982">
    <property type="entry name" value="Lambda_DNA-bd_dom_sf"/>
</dbReference>
<dbReference type="SUPFAM" id="SSF47413">
    <property type="entry name" value="lambda repressor-like DNA-binding domains"/>
    <property type="match status" value="1"/>
</dbReference>
<dbReference type="AlphaFoldDB" id="A0A9D1VU23"/>
<reference evidence="1" key="2">
    <citation type="submission" date="2021-04" db="EMBL/GenBank/DDBJ databases">
        <authorList>
            <person name="Gilroy R."/>
        </authorList>
    </citation>
    <scope>NUCLEOTIDE SEQUENCE</scope>
    <source>
        <strain evidence="1">26628</strain>
    </source>
</reference>
<name>A0A9D1VU23_9FIRM</name>
<proteinExistence type="predicted"/>
<sequence>MQLYQFLEEIRRAKGVSVRQLAERARVPAEEMTDYLAHGPYTSADIERRAADALCLPPGPNAALRVAAYYRAAARGEAPAPHGT</sequence>
<organism evidence="1 2">
    <name type="scientific">Candidatus Borkfalkia faecigallinarum</name>
    <dbReference type="NCBI Taxonomy" id="2838509"/>
    <lineage>
        <taxon>Bacteria</taxon>
        <taxon>Bacillati</taxon>
        <taxon>Bacillota</taxon>
        <taxon>Clostridia</taxon>
        <taxon>Christensenellales</taxon>
        <taxon>Christensenellaceae</taxon>
        <taxon>Candidatus Borkfalkia</taxon>
    </lineage>
</organism>
<comment type="caution">
    <text evidence="1">The sequence shown here is derived from an EMBL/GenBank/DDBJ whole genome shotgun (WGS) entry which is preliminary data.</text>
</comment>